<dbReference type="OrthoDB" id="9812811at2"/>
<evidence type="ECO:0000256" key="2">
    <source>
        <dbReference type="ARBA" id="ARBA00011245"/>
    </source>
</evidence>
<keyword evidence="8" id="KW-0676">Redox-active center</keyword>
<dbReference type="AlphaFoldDB" id="R4Z1S7"/>
<dbReference type="GO" id="GO:0034599">
    <property type="term" value="P:cellular response to oxidative stress"/>
    <property type="evidence" value="ECO:0007669"/>
    <property type="project" value="TreeGrafter"/>
</dbReference>
<dbReference type="PROSITE" id="PS51352">
    <property type="entry name" value="THIOREDOXIN_2"/>
    <property type="match status" value="1"/>
</dbReference>
<dbReference type="EC" id="1.11.1.24" evidence="3"/>
<dbReference type="Proteomes" id="UP000018291">
    <property type="component" value="Unassembled WGS sequence"/>
</dbReference>
<evidence type="ECO:0000256" key="8">
    <source>
        <dbReference type="ARBA" id="ARBA00023284"/>
    </source>
</evidence>
<keyword evidence="6 15" id="KW-0560">Oxidoreductase</keyword>
<dbReference type="GO" id="GO:0005737">
    <property type="term" value="C:cytoplasm"/>
    <property type="evidence" value="ECO:0007669"/>
    <property type="project" value="TreeGrafter"/>
</dbReference>
<dbReference type="InterPro" id="IPR050924">
    <property type="entry name" value="Peroxiredoxin_BCP/PrxQ"/>
</dbReference>
<evidence type="ECO:0000256" key="5">
    <source>
        <dbReference type="ARBA" id="ARBA00022862"/>
    </source>
</evidence>
<protein>
    <recommendedName>
        <fullName evidence="3">thioredoxin-dependent peroxiredoxin</fullName>
        <ecNumber evidence="3">1.11.1.24</ecNumber>
    </recommendedName>
    <alternativeName>
        <fullName evidence="11">Bacterioferritin comigratory protein</fullName>
    </alternativeName>
    <alternativeName>
        <fullName evidence="9">Thioredoxin peroxidase</fullName>
    </alternativeName>
</protein>
<sequence>MLDVNDIFPEFRLIGHHGKEVTSDYKHGSWYLIYWYPKADTPGCTAQAQGLRDQIEAFEELDCVVLGVSFDLPEDNAAFASKYKLPFTLLSDPKGVLAHRVGAFDAELGAPSRIAHLVDSSGRVRRAYVVEAPGYFAEMVLDDLEAMGDCDPNE</sequence>
<evidence type="ECO:0000313" key="16">
    <source>
        <dbReference type="Proteomes" id="UP000018291"/>
    </source>
</evidence>
<feature type="active site" description="Cysteine sulfenic acid (-SOH) intermediate; for peroxidase activity" evidence="13">
    <location>
        <position position="44"/>
    </location>
</feature>
<dbReference type="EMBL" id="CANL01000044">
    <property type="protein sequence ID" value="CCM64854.1"/>
    <property type="molecule type" value="Genomic_DNA"/>
</dbReference>
<accession>R4Z1S7</accession>
<dbReference type="RefSeq" id="WP_012229186.1">
    <property type="nucleotide sequence ID" value="NZ_HG422565.1"/>
</dbReference>
<evidence type="ECO:0000259" key="14">
    <source>
        <dbReference type="PROSITE" id="PS51352"/>
    </source>
</evidence>
<dbReference type="PIRSF" id="PIRSF000239">
    <property type="entry name" value="AHPC"/>
    <property type="match status" value="1"/>
</dbReference>
<evidence type="ECO:0000313" key="15">
    <source>
        <dbReference type="EMBL" id="CCM64854.1"/>
    </source>
</evidence>
<reference evidence="15 16" key="1">
    <citation type="journal article" date="2013" name="ISME J.">
        <title>Metabolic model for the filamentous 'Candidatus Microthrix parvicella' based on genomic and metagenomic analyses.</title>
        <authorList>
            <person name="Jon McIlroy S."/>
            <person name="Kristiansen R."/>
            <person name="Albertsen M."/>
            <person name="Michael Karst S."/>
            <person name="Rossetti S."/>
            <person name="Lund Nielsen J."/>
            <person name="Tandoi V."/>
            <person name="James Seviour R."/>
            <person name="Nielsen P.H."/>
        </authorList>
    </citation>
    <scope>NUCLEOTIDE SEQUENCE [LARGE SCALE GENOMIC DNA]</scope>
    <source>
        <strain evidence="15 16">RN1</strain>
    </source>
</reference>
<evidence type="ECO:0000256" key="12">
    <source>
        <dbReference type="ARBA" id="ARBA00049091"/>
    </source>
</evidence>
<dbReference type="eggNOG" id="COG1225">
    <property type="taxonomic scope" value="Bacteria"/>
</dbReference>
<keyword evidence="7" id="KW-1015">Disulfide bond</keyword>
<dbReference type="Pfam" id="PF00578">
    <property type="entry name" value="AhpC-TSA"/>
    <property type="match status" value="1"/>
</dbReference>
<dbReference type="HOGENOM" id="CLU_042529_14_2_11"/>
<dbReference type="Gene3D" id="3.40.30.10">
    <property type="entry name" value="Glutaredoxin"/>
    <property type="match status" value="1"/>
</dbReference>
<keyword evidence="4 15" id="KW-0575">Peroxidase</keyword>
<comment type="function">
    <text evidence="1">Thiol-specific peroxidase that catalyzes the reduction of hydrogen peroxide and organic hydroperoxides to water and alcohols, respectively. Plays a role in cell protection against oxidative stress by detoxifying peroxides and as sensor of hydrogen peroxide-mediated signaling events.</text>
</comment>
<evidence type="ECO:0000256" key="13">
    <source>
        <dbReference type="PIRSR" id="PIRSR000239-1"/>
    </source>
</evidence>
<dbReference type="InterPro" id="IPR036249">
    <property type="entry name" value="Thioredoxin-like_sf"/>
</dbReference>
<dbReference type="InterPro" id="IPR013766">
    <property type="entry name" value="Thioredoxin_domain"/>
</dbReference>
<dbReference type="PANTHER" id="PTHR42801">
    <property type="entry name" value="THIOREDOXIN-DEPENDENT PEROXIDE REDUCTASE"/>
    <property type="match status" value="1"/>
</dbReference>
<comment type="caution">
    <text evidence="15">The sequence shown here is derived from an EMBL/GenBank/DDBJ whole genome shotgun (WGS) entry which is preliminary data.</text>
</comment>
<dbReference type="InterPro" id="IPR000866">
    <property type="entry name" value="AhpC/TSA"/>
</dbReference>
<dbReference type="SUPFAM" id="SSF52833">
    <property type="entry name" value="Thioredoxin-like"/>
    <property type="match status" value="1"/>
</dbReference>
<comment type="subunit">
    <text evidence="2">Monomer.</text>
</comment>
<dbReference type="GO" id="GO:0008379">
    <property type="term" value="F:thioredoxin peroxidase activity"/>
    <property type="evidence" value="ECO:0007669"/>
    <property type="project" value="TreeGrafter"/>
</dbReference>
<dbReference type="PANTHER" id="PTHR42801:SF4">
    <property type="entry name" value="AHPC_TSA FAMILY PROTEIN"/>
    <property type="match status" value="1"/>
</dbReference>
<evidence type="ECO:0000256" key="9">
    <source>
        <dbReference type="ARBA" id="ARBA00032824"/>
    </source>
</evidence>
<proteinExistence type="inferred from homology"/>
<gene>
    <name evidence="15" type="ORF">BN381_490013</name>
</gene>
<organism evidence="15 16">
    <name type="scientific">Candidatus Neomicrothrix parvicella RN1</name>
    <dbReference type="NCBI Taxonomy" id="1229780"/>
    <lineage>
        <taxon>Bacteria</taxon>
        <taxon>Bacillati</taxon>
        <taxon>Actinomycetota</taxon>
        <taxon>Acidimicrobiia</taxon>
        <taxon>Acidimicrobiales</taxon>
        <taxon>Microthrixaceae</taxon>
        <taxon>Candidatus Neomicrothrix</taxon>
    </lineage>
</organism>
<evidence type="ECO:0000256" key="11">
    <source>
        <dbReference type="ARBA" id="ARBA00041373"/>
    </source>
</evidence>
<feature type="domain" description="Thioredoxin" evidence="14">
    <location>
        <begin position="2"/>
        <end position="123"/>
    </location>
</feature>
<evidence type="ECO:0000256" key="10">
    <source>
        <dbReference type="ARBA" id="ARBA00038489"/>
    </source>
</evidence>
<keyword evidence="16" id="KW-1185">Reference proteome</keyword>
<evidence type="ECO:0000256" key="7">
    <source>
        <dbReference type="ARBA" id="ARBA00023157"/>
    </source>
</evidence>
<evidence type="ECO:0000256" key="6">
    <source>
        <dbReference type="ARBA" id="ARBA00023002"/>
    </source>
</evidence>
<comment type="similarity">
    <text evidence="10">Belongs to the peroxiredoxin family. BCP/PrxQ subfamily.</text>
</comment>
<evidence type="ECO:0000256" key="3">
    <source>
        <dbReference type="ARBA" id="ARBA00013017"/>
    </source>
</evidence>
<dbReference type="GO" id="GO:0045454">
    <property type="term" value="P:cell redox homeostasis"/>
    <property type="evidence" value="ECO:0007669"/>
    <property type="project" value="TreeGrafter"/>
</dbReference>
<comment type="catalytic activity">
    <reaction evidence="12">
        <text>a hydroperoxide + [thioredoxin]-dithiol = an alcohol + [thioredoxin]-disulfide + H2O</text>
        <dbReference type="Rhea" id="RHEA:62620"/>
        <dbReference type="Rhea" id="RHEA-COMP:10698"/>
        <dbReference type="Rhea" id="RHEA-COMP:10700"/>
        <dbReference type="ChEBI" id="CHEBI:15377"/>
        <dbReference type="ChEBI" id="CHEBI:29950"/>
        <dbReference type="ChEBI" id="CHEBI:30879"/>
        <dbReference type="ChEBI" id="CHEBI:35924"/>
        <dbReference type="ChEBI" id="CHEBI:50058"/>
        <dbReference type="EC" id="1.11.1.24"/>
    </reaction>
</comment>
<dbReference type="CDD" id="cd03017">
    <property type="entry name" value="PRX_BCP"/>
    <property type="match status" value="1"/>
</dbReference>
<evidence type="ECO:0000256" key="1">
    <source>
        <dbReference type="ARBA" id="ARBA00003330"/>
    </source>
</evidence>
<evidence type="ECO:0000256" key="4">
    <source>
        <dbReference type="ARBA" id="ARBA00022559"/>
    </source>
</evidence>
<keyword evidence="5" id="KW-0049">Antioxidant</keyword>
<dbReference type="STRING" id="1229780.BN381_490013"/>
<name>R4Z1S7_9ACTN</name>
<dbReference type="InterPro" id="IPR024706">
    <property type="entry name" value="Peroxiredoxin_AhpC-typ"/>
</dbReference>